<evidence type="ECO:0000313" key="5">
    <source>
        <dbReference type="EMBL" id="TCP39450.1"/>
    </source>
</evidence>
<accession>A0A4R2PU27</accession>
<dbReference type="SUPFAM" id="SSF46785">
    <property type="entry name" value="Winged helix' DNA-binding domain"/>
    <property type="match status" value="1"/>
</dbReference>
<dbReference type="RefSeq" id="WP_132464621.1">
    <property type="nucleotide sequence ID" value="NZ_SLXP01000012.1"/>
</dbReference>
<proteinExistence type="predicted"/>
<dbReference type="InterPro" id="IPR036388">
    <property type="entry name" value="WH-like_DNA-bd_sf"/>
</dbReference>
<dbReference type="Pfam" id="PF03428">
    <property type="entry name" value="RP-C"/>
    <property type="match status" value="1"/>
</dbReference>
<dbReference type="InterPro" id="IPR021760">
    <property type="entry name" value="RepC_C"/>
</dbReference>
<feature type="region of interest" description="Disordered" evidence="2">
    <location>
        <begin position="238"/>
        <end position="259"/>
    </location>
</feature>
<evidence type="ECO:0000259" key="3">
    <source>
        <dbReference type="Pfam" id="PF03428"/>
    </source>
</evidence>
<dbReference type="GO" id="GO:0006355">
    <property type="term" value="P:regulation of DNA-templated transcription"/>
    <property type="evidence" value="ECO:0007669"/>
    <property type="project" value="UniProtKB-ARBA"/>
</dbReference>
<keyword evidence="1" id="KW-0175">Coiled coil</keyword>
<dbReference type="Pfam" id="PF11800">
    <property type="entry name" value="RP-C_C"/>
    <property type="match status" value="1"/>
</dbReference>
<dbReference type="Proteomes" id="UP000294835">
    <property type="component" value="Unassembled WGS sequence"/>
</dbReference>
<feature type="domain" description="Plasmid replication protein C N-terminal" evidence="3">
    <location>
        <begin position="11"/>
        <end position="181"/>
    </location>
</feature>
<organism evidence="5 6">
    <name type="scientific">Rhodovulum marinum</name>
    <dbReference type="NCBI Taxonomy" id="320662"/>
    <lineage>
        <taxon>Bacteria</taxon>
        <taxon>Pseudomonadati</taxon>
        <taxon>Pseudomonadota</taxon>
        <taxon>Alphaproteobacteria</taxon>
        <taxon>Rhodobacterales</taxon>
        <taxon>Paracoccaceae</taxon>
        <taxon>Rhodovulum</taxon>
    </lineage>
</organism>
<comment type="caution">
    <text evidence="5">The sequence shown here is derived from an EMBL/GenBank/DDBJ whole genome shotgun (WGS) entry which is preliminary data.</text>
</comment>
<evidence type="ECO:0000259" key="4">
    <source>
        <dbReference type="Pfam" id="PF11800"/>
    </source>
</evidence>
<dbReference type="InterPro" id="IPR011991">
    <property type="entry name" value="ArsR-like_HTH"/>
</dbReference>
<evidence type="ECO:0000256" key="1">
    <source>
        <dbReference type="SAM" id="Coils"/>
    </source>
</evidence>
<dbReference type="AlphaFoldDB" id="A0A4R2PU27"/>
<evidence type="ECO:0000256" key="2">
    <source>
        <dbReference type="SAM" id="MobiDB-lite"/>
    </source>
</evidence>
<sequence>MEYTPISPFMRPISHAHLRVIERPEASVPARPVNKWELLRELSKAQAAFGVSERDLTVLQGLLSFFPDDALGGNAEMVVFPSNKAICERLNGMPCSTMRRHLARLVEAGLLQRRDSPNGKRYVRKHGEDRVAFGFDLSPLYCQSEEIARAAEAVREAEERVRRLREVVSLMRRDLAALAEFGDEIQPGLGFWDQLRDKAALTARALRRKLSIEDLAAYRADLEALLDQARNIIDGPETEEMNTNDAHSEHHHHNSNKESIDLEPALEKSGAAAGVPDVDTDEAVADVDEQDTRHLPKIPLHLVIAACPSLKTFYQGEIRHWHQLFDAACHVRPAMGISASAWEEAQRFMGPEQASIVVAAMLERFADIRSPGGYLRALTAKAAAGEFSCGPMVMALIGRRNAA</sequence>
<feature type="domain" description="Plasmid replication protein C C-terminal" evidence="4">
    <location>
        <begin position="299"/>
        <end position="397"/>
    </location>
</feature>
<reference evidence="5 6" key="1">
    <citation type="submission" date="2019-03" db="EMBL/GenBank/DDBJ databases">
        <title>Genomic Encyclopedia of Type Strains, Phase IV (KMG-IV): sequencing the most valuable type-strain genomes for metagenomic binning, comparative biology and taxonomic classification.</title>
        <authorList>
            <person name="Goeker M."/>
        </authorList>
    </citation>
    <scope>NUCLEOTIDE SEQUENCE [LARGE SCALE GENOMIC DNA]</scope>
    <source>
        <strain evidence="5 6">DSM 18063</strain>
    </source>
</reference>
<protein>
    <submittedName>
        <fullName evidence="5">Replication initiation protein RepC</fullName>
    </submittedName>
</protein>
<dbReference type="InterPro" id="IPR005090">
    <property type="entry name" value="RepC_N"/>
</dbReference>
<dbReference type="NCBIfam" id="NF010396">
    <property type="entry name" value="PRK13824.1"/>
    <property type="match status" value="1"/>
</dbReference>
<dbReference type="InterPro" id="IPR036390">
    <property type="entry name" value="WH_DNA-bd_sf"/>
</dbReference>
<dbReference type="EMBL" id="SLXP01000012">
    <property type="protein sequence ID" value="TCP39450.1"/>
    <property type="molecule type" value="Genomic_DNA"/>
</dbReference>
<dbReference type="NCBIfam" id="NF040974">
    <property type="entry name" value="RepABC_RepC"/>
    <property type="match status" value="1"/>
</dbReference>
<name>A0A4R2PU27_9RHOB</name>
<dbReference type="InterPro" id="IPR047611">
    <property type="entry name" value="RepABC_RepC"/>
</dbReference>
<dbReference type="OrthoDB" id="7488837at2"/>
<dbReference type="Gene3D" id="1.10.10.10">
    <property type="entry name" value="Winged helix-like DNA-binding domain superfamily/Winged helix DNA-binding domain"/>
    <property type="match status" value="1"/>
</dbReference>
<dbReference type="CDD" id="cd00090">
    <property type="entry name" value="HTH_ARSR"/>
    <property type="match status" value="1"/>
</dbReference>
<feature type="coiled-coil region" evidence="1">
    <location>
        <begin position="147"/>
        <end position="174"/>
    </location>
</feature>
<evidence type="ECO:0000313" key="6">
    <source>
        <dbReference type="Proteomes" id="UP000294835"/>
    </source>
</evidence>
<keyword evidence="6" id="KW-1185">Reference proteome</keyword>
<gene>
    <name evidence="5" type="ORF">EV662_11268</name>
</gene>